<dbReference type="RefSeq" id="WP_344009319.1">
    <property type="nucleotide sequence ID" value="NZ_BAAAMY010000014.1"/>
</dbReference>
<feature type="compositionally biased region" description="Basic and acidic residues" evidence="1">
    <location>
        <begin position="454"/>
        <end position="485"/>
    </location>
</feature>
<name>A0ABP5B4W4_9ACTN</name>
<proteinExistence type="predicted"/>
<dbReference type="Pfam" id="PF19527">
    <property type="entry name" value="DUF6055"/>
    <property type="match status" value="1"/>
</dbReference>
<dbReference type="NCBIfam" id="NF045524">
    <property type="entry name" value="MXAN_6640_HExxH"/>
    <property type="match status" value="1"/>
</dbReference>
<evidence type="ECO:0000313" key="3">
    <source>
        <dbReference type="Proteomes" id="UP001501612"/>
    </source>
</evidence>
<gene>
    <name evidence="2" type="ORF">GCM10009737_36440</name>
</gene>
<accession>A0ABP5B4W4</accession>
<organism evidence="2 3">
    <name type="scientific">Nocardioides lentus</name>
    <dbReference type="NCBI Taxonomy" id="338077"/>
    <lineage>
        <taxon>Bacteria</taxon>
        <taxon>Bacillati</taxon>
        <taxon>Actinomycetota</taxon>
        <taxon>Actinomycetes</taxon>
        <taxon>Propionibacteriales</taxon>
        <taxon>Nocardioidaceae</taxon>
        <taxon>Nocardioides</taxon>
    </lineage>
</organism>
<reference evidence="3" key="1">
    <citation type="journal article" date="2019" name="Int. J. Syst. Evol. Microbiol.">
        <title>The Global Catalogue of Microorganisms (GCM) 10K type strain sequencing project: providing services to taxonomists for standard genome sequencing and annotation.</title>
        <authorList>
            <consortium name="The Broad Institute Genomics Platform"/>
            <consortium name="The Broad Institute Genome Sequencing Center for Infectious Disease"/>
            <person name="Wu L."/>
            <person name="Ma J."/>
        </authorList>
    </citation>
    <scope>NUCLEOTIDE SEQUENCE [LARGE SCALE GENOMIC DNA]</scope>
    <source>
        <strain evidence="3">JCM 14046</strain>
    </source>
</reference>
<dbReference type="InterPro" id="IPR045690">
    <property type="entry name" value="DUF6055"/>
</dbReference>
<keyword evidence="3" id="KW-1185">Reference proteome</keyword>
<protein>
    <submittedName>
        <fullName evidence="2">Uncharacterized protein</fullName>
    </submittedName>
</protein>
<sequence>MRRPCAPRGAAAPALRALLAGLVGVLLLGLLSAPGPATSAPASPAVPAAPPAAGGPGVGPGLRLGLLQGLRDLAAAAADDTADADLLRRARVTVEGRTERDREGRAVAPTLTLADVFAAYPRLTTEQRRLADALLARPTDGARDTYGDGYDSPEATPLCGPRVCVHHVAPGSGDADAPPDRAWVRRTLRVMEKVWTHHVDEMGFRAPASDLGRGGDERFDVYLADVGDAGYYGYCTPERPRPGEERRSSGYCVLDNDFAEFDGPPLRNLKVTAAHEFFHAVQFDYDVGEDRWFMEATAVWMEARFAPRARDNEQYLRFGQLGRPAVPLDAYETTGLAHYGNWVFFQRLTERYGVDAVRRLWDRVAAGRGDPDEYSVQAVSRFLRARGSSLRAFLAVFAGGNLTPRRAYADGASYDPAPLAVTRELRAGAATRFRARLPHLASRSFAVEPGGTAGRRDRARRGDRADSAGRADRAGRSARAEGRRDTRPRLLRIAVRGPAAPVRTAARVLVHLRDGRVRARPVRLGRDGRDAVQVPFAAARVRRVTVTLVNASARYRCWEGREYSCAGEPRDDGQVLSARVRAVR</sequence>
<comment type="caution">
    <text evidence="2">The sequence shown here is derived from an EMBL/GenBank/DDBJ whole genome shotgun (WGS) entry which is preliminary data.</text>
</comment>
<dbReference type="EMBL" id="BAAAMY010000014">
    <property type="protein sequence ID" value="GAA1931177.1"/>
    <property type="molecule type" value="Genomic_DNA"/>
</dbReference>
<evidence type="ECO:0000256" key="1">
    <source>
        <dbReference type="SAM" id="MobiDB-lite"/>
    </source>
</evidence>
<feature type="region of interest" description="Disordered" evidence="1">
    <location>
        <begin position="444"/>
        <end position="485"/>
    </location>
</feature>
<evidence type="ECO:0000313" key="2">
    <source>
        <dbReference type="EMBL" id="GAA1931177.1"/>
    </source>
</evidence>
<dbReference type="Proteomes" id="UP001501612">
    <property type="component" value="Unassembled WGS sequence"/>
</dbReference>